<dbReference type="InterPro" id="IPR035897">
    <property type="entry name" value="Toll_tir_struct_dom_sf"/>
</dbReference>
<evidence type="ECO:0000259" key="14">
    <source>
        <dbReference type="PROSITE" id="PS50104"/>
    </source>
</evidence>
<keyword evidence="10" id="KW-0325">Glycoprotein</keyword>
<evidence type="ECO:0000313" key="16">
    <source>
        <dbReference type="Proteomes" id="UP001233172"/>
    </source>
</evidence>
<dbReference type="Pfam" id="PF13855">
    <property type="entry name" value="LRR_8"/>
    <property type="match status" value="1"/>
</dbReference>
<sequence length="897" mass="102651">MGVFMVTVYLALCLVPHSYVAERFENHRPLMTRSVDPKLGHDGNSQQGKDIINPSSSPRTEVNHVQHLNTSAALRMSPCAYKHVTVDCSGLGLENIEPDWFPTDSEMILLNSNHLTRLSKSIFSHLRSLKYLDLSYNYIDHIELSAFEGLFGLVKLNLSYNYVSFTGALNTTEVFKPLKALRDLNIIQNQYVSNRNASYTGLHDLKNLRLLSIGYFEENLYLGPEFRLFAKLESLKITGSVQFIQDNAFENLSGLKDLHLIQMRDIVNISQQVFEPLKSLTSLQISNLKTDLQYFLSLLKPFVGRNMSEIFLDSVSMHRKKVYQITKGFLGVKDTKYLVNICLNSFTLINSYITYIYPNAMGGSPVWRSCLRNLKISDNPLEGSSSELYRLLNYKNLETITVNNAFRGCNRFVEFPSFMGANISKVASSSEIPVGVTKVQMNKVYNNTLAQNCTPPCQIITVPKHLKSINFGRLINSLPLDKNLQFVGAENLEYANVEDSGFHTCVGNIHGLTSLKTAVFSGNKMRDLSETFFDGFSGLENLALSKCLIQRDFMAFHSHRLFQNLKKLRQLDLSFNSLNAFSIATFSFNSNLQFLNLSDNQFNYLPFNLKHTPELRVFDVTNNSIITINVDARHELDHLALRNGGFRLFLRGNSLSCGCSDLLFLQWLKNTLVELDQGGNFSCIDKDGERSYTLCYQDLESLWRQCWGQYFLSIAVIIVCLYVIVFFIVFLYRKRKTFILSYFLQLFGHFHLRSRQDYKIDVYLGYSDKDYRFPCQDLRAYLEETLKLTTFLNDRDLLATLNKASGIVEAINSSWRVLLVCSEGFLKDEDWSLFTMRSAMYAQSPANPGRVVVMVHKRCLRLLPTELLSAVEEENILVVSEWKINYEMGEMMRTRLS</sequence>
<dbReference type="PANTHER" id="PTHR24365">
    <property type="entry name" value="TOLL-LIKE RECEPTOR"/>
    <property type="match status" value="1"/>
</dbReference>
<evidence type="ECO:0000256" key="6">
    <source>
        <dbReference type="ARBA" id="ARBA00022737"/>
    </source>
</evidence>
<dbReference type="PROSITE" id="PS51450">
    <property type="entry name" value="LRR"/>
    <property type="match status" value="1"/>
</dbReference>
<dbReference type="Gene3D" id="3.40.50.10140">
    <property type="entry name" value="Toll/interleukin-1 receptor homology (TIR) domain"/>
    <property type="match status" value="1"/>
</dbReference>
<feature type="region of interest" description="Disordered" evidence="11">
    <location>
        <begin position="33"/>
        <end position="59"/>
    </location>
</feature>
<keyword evidence="8 12" id="KW-0472">Membrane</keyword>
<feature type="domain" description="TIR" evidence="14">
    <location>
        <begin position="758"/>
        <end position="897"/>
    </location>
</feature>
<comment type="similarity">
    <text evidence="2">Belongs to the Toll-like receptor family.</text>
</comment>
<evidence type="ECO:0000256" key="3">
    <source>
        <dbReference type="ARBA" id="ARBA00022614"/>
    </source>
</evidence>
<accession>A0AAD8BPM3</accession>
<evidence type="ECO:0000256" key="7">
    <source>
        <dbReference type="ARBA" id="ARBA00022989"/>
    </source>
</evidence>
<comment type="subcellular location">
    <subcellularLocation>
        <location evidence="1">Membrane</location>
        <topology evidence="1">Single-pass membrane protein</topology>
    </subcellularLocation>
</comment>
<feature type="transmembrane region" description="Helical" evidence="12">
    <location>
        <begin position="710"/>
        <end position="732"/>
    </location>
</feature>
<dbReference type="PANTHER" id="PTHR24365:SF541">
    <property type="entry name" value="PROTEIN TOLL-RELATED"/>
    <property type="match status" value="1"/>
</dbReference>
<evidence type="ECO:0000256" key="12">
    <source>
        <dbReference type="SAM" id="Phobius"/>
    </source>
</evidence>
<keyword evidence="6" id="KW-0677">Repeat</keyword>
<evidence type="ECO:0000256" key="10">
    <source>
        <dbReference type="ARBA" id="ARBA00023180"/>
    </source>
</evidence>
<evidence type="ECO:0000256" key="11">
    <source>
        <dbReference type="SAM" id="MobiDB-lite"/>
    </source>
</evidence>
<evidence type="ECO:0000256" key="8">
    <source>
        <dbReference type="ARBA" id="ARBA00023136"/>
    </source>
</evidence>
<evidence type="ECO:0000256" key="13">
    <source>
        <dbReference type="SAM" id="SignalP"/>
    </source>
</evidence>
<dbReference type="InterPro" id="IPR000157">
    <property type="entry name" value="TIR_dom"/>
</dbReference>
<dbReference type="InterPro" id="IPR026906">
    <property type="entry name" value="LRR_5"/>
</dbReference>
<dbReference type="SUPFAM" id="SSF52058">
    <property type="entry name" value="L domain-like"/>
    <property type="match status" value="1"/>
</dbReference>
<reference evidence="15" key="1">
    <citation type="journal article" date="2023" name="PLoS Negl. Trop. Dis.">
        <title>A genome sequence for Biomphalaria pfeifferi, the major vector snail for the human-infecting parasite Schistosoma mansoni.</title>
        <authorList>
            <person name="Bu L."/>
            <person name="Lu L."/>
            <person name="Laidemitt M.R."/>
            <person name="Zhang S.M."/>
            <person name="Mutuku M."/>
            <person name="Mkoji G."/>
            <person name="Steinauer M."/>
            <person name="Loker E.S."/>
        </authorList>
    </citation>
    <scope>NUCLEOTIDE SEQUENCE</scope>
    <source>
        <strain evidence="15">KasaAsao</strain>
    </source>
</reference>
<dbReference type="InterPro" id="IPR001611">
    <property type="entry name" value="Leu-rich_rpt"/>
</dbReference>
<dbReference type="GO" id="GO:0005886">
    <property type="term" value="C:plasma membrane"/>
    <property type="evidence" value="ECO:0007669"/>
    <property type="project" value="TreeGrafter"/>
</dbReference>
<reference evidence="15" key="2">
    <citation type="submission" date="2023-04" db="EMBL/GenBank/DDBJ databases">
        <authorList>
            <person name="Bu L."/>
            <person name="Lu L."/>
            <person name="Laidemitt M.R."/>
            <person name="Zhang S.M."/>
            <person name="Mutuku M."/>
            <person name="Mkoji G."/>
            <person name="Steinauer M."/>
            <person name="Loker E.S."/>
        </authorList>
    </citation>
    <scope>NUCLEOTIDE SEQUENCE</scope>
    <source>
        <strain evidence="15">KasaAsao</strain>
        <tissue evidence="15">Whole Snail</tissue>
    </source>
</reference>
<dbReference type="GO" id="GO:0007165">
    <property type="term" value="P:signal transduction"/>
    <property type="evidence" value="ECO:0007669"/>
    <property type="project" value="InterPro"/>
</dbReference>
<comment type="caution">
    <text evidence="15">The sequence shown here is derived from an EMBL/GenBank/DDBJ whole genome shotgun (WGS) entry which is preliminary data.</text>
</comment>
<dbReference type="EMBL" id="JASAOG010000054">
    <property type="protein sequence ID" value="KAK0057504.1"/>
    <property type="molecule type" value="Genomic_DNA"/>
</dbReference>
<dbReference type="GO" id="GO:0038023">
    <property type="term" value="F:signaling receptor activity"/>
    <property type="evidence" value="ECO:0007669"/>
    <property type="project" value="TreeGrafter"/>
</dbReference>
<evidence type="ECO:0000313" key="15">
    <source>
        <dbReference type="EMBL" id="KAK0057504.1"/>
    </source>
</evidence>
<keyword evidence="3" id="KW-0433">Leucine-rich repeat</keyword>
<feature type="chain" id="PRO_5042032067" evidence="13">
    <location>
        <begin position="22"/>
        <end position="897"/>
    </location>
</feature>
<evidence type="ECO:0000256" key="1">
    <source>
        <dbReference type="ARBA" id="ARBA00004167"/>
    </source>
</evidence>
<feature type="compositionally biased region" description="Polar residues" evidence="11">
    <location>
        <begin position="43"/>
        <end position="59"/>
    </location>
</feature>
<evidence type="ECO:0000256" key="5">
    <source>
        <dbReference type="ARBA" id="ARBA00022729"/>
    </source>
</evidence>
<dbReference type="PROSITE" id="PS50104">
    <property type="entry name" value="TIR"/>
    <property type="match status" value="1"/>
</dbReference>
<organism evidence="15 16">
    <name type="scientific">Biomphalaria pfeifferi</name>
    <name type="common">Bloodfluke planorb</name>
    <name type="synonym">Freshwater snail</name>
    <dbReference type="NCBI Taxonomy" id="112525"/>
    <lineage>
        <taxon>Eukaryota</taxon>
        <taxon>Metazoa</taxon>
        <taxon>Spiralia</taxon>
        <taxon>Lophotrochozoa</taxon>
        <taxon>Mollusca</taxon>
        <taxon>Gastropoda</taxon>
        <taxon>Heterobranchia</taxon>
        <taxon>Euthyneura</taxon>
        <taxon>Panpulmonata</taxon>
        <taxon>Hygrophila</taxon>
        <taxon>Lymnaeoidea</taxon>
        <taxon>Planorbidae</taxon>
        <taxon>Biomphalaria</taxon>
    </lineage>
</organism>
<evidence type="ECO:0000256" key="2">
    <source>
        <dbReference type="ARBA" id="ARBA00009634"/>
    </source>
</evidence>
<dbReference type="Pfam" id="PF13306">
    <property type="entry name" value="LRR_5"/>
    <property type="match status" value="1"/>
</dbReference>
<name>A0AAD8BPM3_BIOPF</name>
<gene>
    <name evidence="15" type="ORF">Bpfe_013022</name>
</gene>
<dbReference type="SMART" id="SM00369">
    <property type="entry name" value="LRR_TYP"/>
    <property type="match status" value="5"/>
</dbReference>
<dbReference type="AlphaFoldDB" id="A0AAD8BPM3"/>
<keyword evidence="7 12" id="KW-1133">Transmembrane helix</keyword>
<keyword evidence="16" id="KW-1185">Reference proteome</keyword>
<keyword evidence="9 15" id="KW-0675">Receptor</keyword>
<feature type="signal peptide" evidence="13">
    <location>
        <begin position="1"/>
        <end position="21"/>
    </location>
</feature>
<proteinExistence type="inferred from homology"/>
<dbReference type="SUPFAM" id="SSF52047">
    <property type="entry name" value="RNI-like"/>
    <property type="match status" value="1"/>
</dbReference>
<dbReference type="InterPro" id="IPR003591">
    <property type="entry name" value="Leu-rich_rpt_typical-subtyp"/>
</dbReference>
<evidence type="ECO:0000256" key="9">
    <source>
        <dbReference type="ARBA" id="ARBA00023170"/>
    </source>
</evidence>
<dbReference type="Gene3D" id="3.80.10.10">
    <property type="entry name" value="Ribonuclease Inhibitor"/>
    <property type="match status" value="3"/>
</dbReference>
<keyword evidence="4 12" id="KW-0812">Transmembrane</keyword>
<keyword evidence="5 13" id="KW-0732">Signal</keyword>
<evidence type="ECO:0000256" key="4">
    <source>
        <dbReference type="ARBA" id="ARBA00022692"/>
    </source>
</evidence>
<dbReference type="InterPro" id="IPR032675">
    <property type="entry name" value="LRR_dom_sf"/>
</dbReference>
<protein>
    <submittedName>
        <fullName evidence="15">Toll-like receptor 4</fullName>
    </submittedName>
</protein>
<dbReference type="SUPFAM" id="SSF52200">
    <property type="entry name" value="Toll/Interleukin receptor TIR domain"/>
    <property type="match status" value="1"/>
</dbReference>
<dbReference type="Proteomes" id="UP001233172">
    <property type="component" value="Unassembled WGS sequence"/>
</dbReference>